<comment type="caution">
    <text evidence="2">The sequence shown here is derived from an EMBL/GenBank/DDBJ whole genome shotgun (WGS) entry which is preliminary data.</text>
</comment>
<dbReference type="AlphaFoldDB" id="A0AAE4LPF8"/>
<evidence type="ECO:0000313" key="2">
    <source>
        <dbReference type="EMBL" id="MDU0261424.1"/>
    </source>
</evidence>
<reference evidence="2" key="1">
    <citation type="submission" date="2023-10" db="EMBL/GenBank/DDBJ databases">
        <title>Genome Sequence of the Bacteria from From Gut Wall in Crohn's Disease.</title>
        <authorList>
            <person name="Rodriguez-Palacios A."/>
        </authorList>
    </citation>
    <scope>NUCLEOTIDE SEQUENCE</scope>
    <source>
        <strain evidence="2">CavFT-hAR58</strain>
    </source>
</reference>
<dbReference type="Proteomes" id="UP001181347">
    <property type="component" value="Unassembled WGS sequence"/>
</dbReference>
<protein>
    <submittedName>
        <fullName evidence="2">Uncharacterized protein</fullName>
    </submittedName>
</protein>
<dbReference type="RefSeq" id="WP_022043454.1">
    <property type="nucleotide sequence ID" value="NZ_BAAFKU010000032.1"/>
</dbReference>
<organism evidence="2 3">
    <name type="scientific">Alistipes finegoldii</name>
    <dbReference type="NCBI Taxonomy" id="214856"/>
    <lineage>
        <taxon>Bacteria</taxon>
        <taxon>Pseudomonadati</taxon>
        <taxon>Bacteroidota</taxon>
        <taxon>Bacteroidia</taxon>
        <taxon>Bacteroidales</taxon>
        <taxon>Rikenellaceae</taxon>
        <taxon>Alistipes</taxon>
    </lineage>
</organism>
<accession>A0AAE4LPF8</accession>
<evidence type="ECO:0000256" key="1">
    <source>
        <dbReference type="SAM" id="MobiDB-lite"/>
    </source>
</evidence>
<proteinExistence type="predicted"/>
<gene>
    <name evidence="2" type="ORF">RVH17_15145</name>
</gene>
<dbReference type="EMBL" id="JAWDES010000006">
    <property type="protein sequence ID" value="MDU0261424.1"/>
    <property type="molecule type" value="Genomic_DNA"/>
</dbReference>
<feature type="region of interest" description="Disordered" evidence="1">
    <location>
        <begin position="23"/>
        <end position="44"/>
    </location>
</feature>
<evidence type="ECO:0000313" key="3">
    <source>
        <dbReference type="Proteomes" id="UP001181347"/>
    </source>
</evidence>
<sequence length="44" mass="4791">MKAAYTKPELEILTVRTEAGFAISQPHGGELGPSSEDYADDCEY</sequence>
<name>A0AAE4LPF8_9BACT</name>